<dbReference type="EMBL" id="NIVX01000076">
    <property type="protein sequence ID" value="OWQ73762.1"/>
    <property type="molecule type" value="Genomic_DNA"/>
</dbReference>
<comment type="caution">
    <text evidence="1">The sequence shown here is derived from an EMBL/GenBank/DDBJ whole genome shotgun (WGS) entry which is preliminary data.</text>
</comment>
<proteinExistence type="predicted"/>
<name>A0A246I5E0_STEMA</name>
<evidence type="ECO:0000313" key="1">
    <source>
        <dbReference type="EMBL" id="OWQ73762.1"/>
    </source>
</evidence>
<dbReference type="Proteomes" id="UP000197090">
    <property type="component" value="Unassembled WGS sequence"/>
</dbReference>
<evidence type="ECO:0000313" key="2">
    <source>
        <dbReference type="Proteomes" id="UP000197090"/>
    </source>
</evidence>
<gene>
    <name evidence="1" type="ORF">CEE63_11430</name>
</gene>
<accession>A0A246I5E0</accession>
<organism evidence="1 2">
    <name type="scientific">Stenotrophomonas maltophilia</name>
    <name type="common">Pseudomonas maltophilia</name>
    <name type="synonym">Xanthomonas maltophilia</name>
    <dbReference type="NCBI Taxonomy" id="40324"/>
    <lineage>
        <taxon>Bacteria</taxon>
        <taxon>Pseudomonadati</taxon>
        <taxon>Pseudomonadota</taxon>
        <taxon>Gammaproteobacteria</taxon>
        <taxon>Lysobacterales</taxon>
        <taxon>Lysobacteraceae</taxon>
        <taxon>Stenotrophomonas</taxon>
        <taxon>Stenotrophomonas maltophilia group</taxon>
    </lineage>
</organism>
<dbReference type="RefSeq" id="WP_088497084.1">
    <property type="nucleotide sequence ID" value="NZ_NIVX01000076.1"/>
</dbReference>
<protein>
    <submittedName>
        <fullName evidence="1">Uncharacterized protein</fullName>
    </submittedName>
</protein>
<dbReference type="AlphaFoldDB" id="A0A246I5E0"/>
<sequence length="151" mass="16938">MTVATEWIDLPSTLSEDQVREDRGVLVKKVVSKYDSPRAVRAFYDESEGRLTIEFQYFGGPEPMRHVRFSKKIFGFTGKKSQRIYGLRFEELPRADSLVEAVDSALIELRSATDGWKSEVSSGNSEATKSVLFRVLKPLLPPSNQHSLAAG</sequence>
<reference evidence="1 2" key="1">
    <citation type="submission" date="2017-06" db="EMBL/GenBank/DDBJ databases">
        <authorList>
            <person name="Kim H.J."/>
            <person name="Triplett B.A."/>
        </authorList>
    </citation>
    <scope>NUCLEOTIDE SEQUENCE [LARGE SCALE GENOMIC DNA]</scope>
    <source>
        <strain evidence="1 2">594</strain>
    </source>
</reference>